<feature type="region of interest" description="Disordered" evidence="5">
    <location>
        <begin position="553"/>
        <end position="605"/>
    </location>
</feature>
<feature type="transmembrane region" description="Helical" evidence="6">
    <location>
        <begin position="361"/>
        <end position="387"/>
    </location>
</feature>
<name>T1IPY9_STRMM</name>
<keyword evidence="4 6" id="KW-0472">Membrane</keyword>
<dbReference type="EMBL" id="JH431265">
    <property type="status" value="NOT_ANNOTATED_CDS"/>
    <property type="molecule type" value="Genomic_DNA"/>
</dbReference>
<feature type="transmembrane region" description="Helical" evidence="6">
    <location>
        <begin position="204"/>
        <end position="227"/>
    </location>
</feature>
<dbReference type="EnsemblMetazoa" id="SMAR003095-RA">
    <property type="protein sequence ID" value="SMAR003095-PA"/>
    <property type="gene ID" value="SMAR003095"/>
</dbReference>
<evidence type="ECO:0000256" key="6">
    <source>
        <dbReference type="SAM" id="Phobius"/>
    </source>
</evidence>
<feature type="transmembrane region" description="Helical" evidence="6">
    <location>
        <begin position="317"/>
        <end position="340"/>
    </location>
</feature>
<evidence type="ECO:0000256" key="2">
    <source>
        <dbReference type="ARBA" id="ARBA00022692"/>
    </source>
</evidence>
<evidence type="ECO:0000313" key="8">
    <source>
        <dbReference type="Proteomes" id="UP000014500"/>
    </source>
</evidence>
<keyword evidence="3 6" id="KW-1133">Transmembrane helix</keyword>
<dbReference type="PANTHER" id="PTHR19282">
    <property type="entry name" value="TETRASPANIN"/>
    <property type="match status" value="1"/>
</dbReference>
<dbReference type="GO" id="GO:0005886">
    <property type="term" value="C:plasma membrane"/>
    <property type="evidence" value="ECO:0007669"/>
    <property type="project" value="TreeGrafter"/>
</dbReference>
<keyword evidence="8" id="KW-1185">Reference proteome</keyword>
<evidence type="ECO:0000256" key="5">
    <source>
        <dbReference type="SAM" id="MobiDB-lite"/>
    </source>
</evidence>
<dbReference type="InterPro" id="IPR018499">
    <property type="entry name" value="Tetraspanin/Peripherin"/>
</dbReference>
<comment type="subcellular location">
    <subcellularLocation>
        <location evidence="1">Membrane</location>
        <topology evidence="1">Multi-pass membrane protein</topology>
    </subcellularLocation>
</comment>
<evidence type="ECO:0000313" key="7">
    <source>
        <dbReference type="EnsemblMetazoa" id="SMAR003095-PA"/>
    </source>
</evidence>
<dbReference type="InterPro" id="IPR008952">
    <property type="entry name" value="Tetraspanin_EC2_sf"/>
</dbReference>
<reference evidence="7" key="2">
    <citation type="submission" date="2015-02" db="UniProtKB">
        <authorList>
            <consortium name="EnsemblMetazoa"/>
        </authorList>
    </citation>
    <scope>IDENTIFICATION</scope>
</reference>
<organism evidence="7 8">
    <name type="scientific">Strigamia maritima</name>
    <name type="common">European centipede</name>
    <name type="synonym">Geophilus maritimus</name>
    <dbReference type="NCBI Taxonomy" id="126957"/>
    <lineage>
        <taxon>Eukaryota</taxon>
        <taxon>Metazoa</taxon>
        <taxon>Ecdysozoa</taxon>
        <taxon>Arthropoda</taxon>
        <taxon>Myriapoda</taxon>
        <taxon>Chilopoda</taxon>
        <taxon>Pleurostigmophora</taxon>
        <taxon>Geophilomorpha</taxon>
        <taxon>Linotaeniidae</taxon>
        <taxon>Strigamia</taxon>
    </lineage>
</organism>
<sequence>MADLRALSLYKSSRDHVESKVSTMVWKLLVHSVSAATHTISGMNSAEQAGFNLMYFDSYYIPVHGNIIPLLTVLLQKDKTGISTSERFKLAMTEYRYDSDVKTQIDEIQINYKCCGGSRYEDWITIKWEDEFYEEKANGKVLILFIILFCFRSVPFSCCDPWSSRPCIHTSVQDNEEHINYNYEQDITLYKVGCGILIDDFVRFFVGVTAILSLLLSVISFIVWCLVRLLHKTFTNALNLSCNSQDCVDGKKNKECQSSEMMAMLPPCDNCETSTKRKKQYQRKEPFIKKIINYTVVSFFQTYILRYHHGPVGVLEALILPIMLMILGLVHLITSMYQLDGWLLIKKIITNCKDEQMMKRIIYQLVAAGVIVVLFITSLALCIWIVASIERRIDKSIEKYMRNYRVNRHMKEKIDFLQFKFECCGRHNYRDWFAENWIRIKYFPFIFPQLTDNSKDNVPFSCCNLKSKLPCVHYGISTETIESDSELTINTKGCTSKFAIFVKDLHWILIGLIYTAHCDAIHKGDPCLPGSGYIFFGKSKPCERGVCDDENKDGDRYNRVSREKPQTPKPKFRRRHDGYYLLSGGTTSEFATPYPSSPIQKMEET</sequence>
<feature type="compositionally biased region" description="Basic and acidic residues" evidence="5">
    <location>
        <begin position="553"/>
        <end position="566"/>
    </location>
</feature>
<dbReference type="SUPFAM" id="SSF48652">
    <property type="entry name" value="Tetraspanin"/>
    <property type="match status" value="2"/>
</dbReference>
<feature type="transmembrane region" description="Helical" evidence="6">
    <location>
        <begin position="287"/>
        <end position="305"/>
    </location>
</feature>
<dbReference type="eggNOG" id="KOG3882">
    <property type="taxonomic scope" value="Eukaryota"/>
</dbReference>
<dbReference type="Pfam" id="PF00335">
    <property type="entry name" value="Tetraspanin"/>
    <property type="match status" value="2"/>
</dbReference>
<dbReference type="STRING" id="126957.T1IPY9"/>
<evidence type="ECO:0000256" key="3">
    <source>
        <dbReference type="ARBA" id="ARBA00022989"/>
    </source>
</evidence>
<accession>T1IPY9</accession>
<dbReference type="HOGENOM" id="CLU_451544_0_0_1"/>
<dbReference type="PANTHER" id="PTHR19282:SF515">
    <property type="entry name" value="TETRASPANIN"/>
    <property type="match status" value="1"/>
</dbReference>
<keyword evidence="2 6" id="KW-0812">Transmembrane</keyword>
<evidence type="ECO:0008006" key="9">
    <source>
        <dbReference type="Google" id="ProtNLM"/>
    </source>
</evidence>
<evidence type="ECO:0000256" key="1">
    <source>
        <dbReference type="ARBA" id="ARBA00004141"/>
    </source>
</evidence>
<dbReference type="Gene3D" id="1.10.1450.10">
    <property type="entry name" value="Tetraspanin"/>
    <property type="match status" value="2"/>
</dbReference>
<dbReference type="AlphaFoldDB" id="T1IPY9"/>
<protein>
    <recommendedName>
        <fullName evidence="9">Tetraspanin</fullName>
    </recommendedName>
</protein>
<reference evidence="8" key="1">
    <citation type="submission" date="2011-05" db="EMBL/GenBank/DDBJ databases">
        <authorList>
            <person name="Richards S.R."/>
            <person name="Qu J."/>
            <person name="Jiang H."/>
            <person name="Jhangiani S.N."/>
            <person name="Agravi P."/>
            <person name="Goodspeed R."/>
            <person name="Gross S."/>
            <person name="Mandapat C."/>
            <person name="Jackson L."/>
            <person name="Mathew T."/>
            <person name="Pu L."/>
            <person name="Thornton R."/>
            <person name="Saada N."/>
            <person name="Wilczek-Boney K.B."/>
            <person name="Lee S."/>
            <person name="Kovar C."/>
            <person name="Wu Y."/>
            <person name="Scherer S.E."/>
            <person name="Worley K.C."/>
            <person name="Muzny D.M."/>
            <person name="Gibbs R."/>
        </authorList>
    </citation>
    <scope>NUCLEOTIDE SEQUENCE</scope>
    <source>
        <strain evidence="8">Brora</strain>
    </source>
</reference>
<dbReference type="Proteomes" id="UP000014500">
    <property type="component" value="Unassembled WGS sequence"/>
</dbReference>
<evidence type="ECO:0000256" key="4">
    <source>
        <dbReference type="ARBA" id="ARBA00023136"/>
    </source>
</evidence>
<proteinExistence type="predicted"/>